<protein>
    <submittedName>
        <fullName evidence="1">Uncharacterized protein</fullName>
    </submittedName>
</protein>
<dbReference type="STRING" id="431595.K3X2J4"/>
<name>K3X2J4_GLOUD</name>
<dbReference type="eggNOG" id="ENOG502QUF5">
    <property type="taxonomic scope" value="Eukaryota"/>
</dbReference>
<evidence type="ECO:0000313" key="2">
    <source>
        <dbReference type="Proteomes" id="UP000019132"/>
    </source>
</evidence>
<proteinExistence type="predicted"/>
<accession>K3X2J4</accession>
<evidence type="ECO:0000313" key="1">
    <source>
        <dbReference type="EnsemblProtists" id="PYU1_T011443"/>
    </source>
</evidence>
<dbReference type="EnsemblProtists" id="PYU1_T011443">
    <property type="protein sequence ID" value="PYU1_T011443"/>
    <property type="gene ID" value="PYU1_G011418"/>
</dbReference>
<sequence>MRYNFEEKPKMISDDCFRLLSLRLEVQNDVEVVKAVLEELEVMRLSCSLGMLSSVNIKDFKHDMLEAREFDGDFARFLRNDVFNRASKDSDNFDEDMDQDKCDGVKVMSLFGKQSEVQKELARLGCWSEDYDSNLQSQDQGIYCAHLKTPHSTVDAKGRVLVLFTWIQDVLFEPQRLRDTATYILRFLTCLSPNIVCCLSAADVEKIQHVVADLTSGSSQEWKSYSVAFYVEKQEDEKDEVRCEHFRSIDLFDIPTGSNQRMVKGSFPAMVVISPVPATTRTMKVNVEFDDVKEYARWLAKHAEKFKLHVNYSPAVATQCFRNNFVKAANMIPEDAFELIEQTFERNTNSAEEQSKEEANAFVEEQLSAFDV</sequence>
<organism evidence="1 2">
    <name type="scientific">Globisporangium ultimum (strain ATCC 200006 / CBS 805.95 / DAOM BR144)</name>
    <name type="common">Pythium ultimum</name>
    <dbReference type="NCBI Taxonomy" id="431595"/>
    <lineage>
        <taxon>Eukaryota</taxon>
        <taxon>Sar</taxon>
        <taxon>Stramenopiles</taxon>
        <taxon>Oomycota</taxon>
        <taxon>Peronosporomycetes</taxon>
        <taxon>Pythiales</taxon>
        <taxon>Pythiaceae</taxon>
        <taxon>Globisporangium</taxon>
    </lineage>
</organism>
<dbReference type="AlphaFoldDB" id="K3X2J4"/>
<reference evidence="2" key="2">
    <citation type="submission" date="2010-04" db="EMBL/GenBank/DDBJ databases">
        <authorList>
            <person name="Buell R."/>
            <person name="Hamilton J."/>
            <person name="Hostetler J."/>
        </authorList>
    </citation>
    <scope>NUCLEOTIDE SEQUENCE [LARGE SCALE GENOMIC DNA]</scope>
    <source>
        <strain evidence="2">DAOM:BR144</strain>
    </source>
</reference>
<dbReference type="InParanoid" id="K3X2J4"/>
<dbReference type="HOGENOM" id="CLU_069733_0_0_1"/>
<dbReference type="OMA" id="VIRTEQF"/>
<reference evidence="1" key="3">
    <citation type="submission" date="2015-02" db="UniProtKB">
        <authorList>
            <consortium name="EnsemblProtists"/>
        </authorList>
    </citation>
    <scope>IDENTIFICATION</scope>
    <source>
        <strain evidence="1">DAOM BR144</strain>
    </source>
</reference>
<keyword evidence="2" id="KW-1185">Reference proteome</keyword>
<dbReference type="EMBL" id="GL376571">
    <property type="status" value="NOT_ANNOTATED_CDS"/>
    <property type="molecule type" value="Genomic_DNA"/>
</dbReference>
<reference evidence="2" key="1">
    <citation type="journal article" date="2010" name="Genome Biol.">
        <title>Genome sequence of the necrotrophic plant pathogen Pythium ultimum reveals original pathogenicity mechanisms and effector repertoire.</title>
        <authorList>
            <person name="Levesque C.A."/>
            <person name="Brouwer H."/>
            <person name="Cano L."/>
            <person name="Hamilton J.P."/>
            <person name="Holt C."/>
            <person name="Huitema E."/>
            <person name="Raffaele S."/>
            <person name="Robideau G.P."/>
            <person name="Thines M."/>
            <person name="Win J."/>
            <person name="Zerillo M.M."/>
            <person name="Beakes G.W."/>
            <person name="Boore J.L."/>
            <person name="Busam D."/>
            <person name="Dumas B."/>
            <person name="Ferriera S."/>
            <person name="Fuerstenberg S.I."/>
            <person name="Gachon C.M."/>
            <person name="Gaulin E."/>
            <person name="Govers F."/>
            <person name="Grenville-Briggs L."/>
            <person name="Horner N."/>
            <person name="Hostetler J."/>
            <person name="Jiang R.H."/>
            <person name="Johnson J."/>
            <person name="Krajaejun T."/>
            <person name="Lin H."/>
            <person name="Meijer H.J."/>
            <person name="Moore B."/>
            <person name="Morris P."/>
            <person name="Phuntmart V."/>
            <person name="Puiu D."/>
            <person name="Shetty J."/>
            <person name="Stajich J.E."/>
            <person name="Tripathy S."/>
            <person name="Wawra S."/>
            <person name="van West P."/>
            <person name="Whitty B.R."/>
            <person name="Coutinho P.M."/>
            <person name="Henrissat B."/>
            <person name="Martin F."/>
            <person name="Thomas P.D."/>
            <person name="Tyler B.M."/>
            <person name="De Vries R.P."/>
            <person name="Kamoun S."/>
            <person name="Yandell M."/>
            <person name="Tisserat N."/>
            <person name="Buell C.R."/>
        </authorList>
    </citation>
    <scope>NUCLEOTIDE SEQUENCE</scope>
    <source>
        <strain evidence="2">DAOM:BR144</strain>
    </source>
</reference>
<dbReference type="VEuPathDB" id="FungiDB:PYU1_G011418"/>
<dbReference type="Proteomes" id="UP000019132">
    <property type="component" value="Unassembled WGS sequence"/>
</dbReference>